<dbReference type="AlphaFoldDB" id="A0A9N9J8K8"/>
<dbReference type="OrthoDB" id="2429651at2759"/>
<name>A0A9N9J8K8_9GLOM</name>
<dbReference type="Proteomes" id="UP000789759">
    <property type="component" value="Unassembled WGS sequence"/>
</dbReference>
<sequence>MAEARCLSLWAYLKKHMTVLKNANAKDFNDAVKYNILKSIMGRKYASVLANNGLVTVRNQQLAIQRLIQEKYQSYNTLDTYEARVQPLLLEVANNDIQVIGFLKSHLTTPASQTVELVKQPKGLLLSLQLEKDFQNYYISKFLNKIGLITNNKLDSDYSIKPFQRPHSQQKQSMKINRIESKANKLSDFAIKGNSRHITNLLEWYTDVLVTMKDKK</sequence>
<reference evidence="1" key="1">
    <citation type="submission" date="2021-06" db="EMBL/GenBank/DDBJ databases">
        <authorList>
            <person name="Kallberg Y."/>
            <person name="Tangrot J."/>
            <person name="Rosling A."/>
        </authorList>
    </citation>
    <scope>NUCLEOTIDE SEQUENCE</scope>
    <source>
        <strain evidence="1">FL966</strain>
    </source>
</reference>
<comment type="caution">
    <text evidence="1">The sequence shown here is derived from an EMBL/GenBank/DDBJ whole genome shotgun (WGS) entry which is preliminary data.</text>
</comment>
<evidence type="ECO:0000313" key="1">
    <source>
        <dbReference type="EMBL" id="CAG8769648.1"/>
    </source>
</evidence>
<gene>
    <name evidence="1" type="ORF">CPELLU_LOCUS15792</name>
</gene>
<keyword evidence="2" id="KW-1185">Reference proteome</keyword>
<dbReference type="EMBL" id="CAJVQA010021570">
    <property type="protein sequence ID" value="CAG8769648.1"/>
    <property type="molecule type" value="Genomic_DNA"/>
</dbReference>
<organism evidence="1 2">
    <name type="scientific">Cetraspora pellucida</name>
    <dbReference type="NCBI Taxonomy" id="1433469"/>
    <lineage>
        <taxon>Eukaryota</taxon>
        <taxon>Fungi</taxon>
        <taxon>Fungi incertae sedis</taxon>
        <taxon>Mucoromycota</taxon>
        <taxon>Glomeromycotina</taxon>
        <taxon>Glomeromycetes</taxon>
        <taxon>Diversisporales</taxon>
        <taxon>Gigasporaceae</taxon>
        <taxon>Cetraspora</taxon>
    </lineage>
</organism>
<feature type="non-terminal residue" evidence="1">
    <location>
        <position position="216"/>
    </location>
</feature>
<evidence type="ECO:0000313" key="2">
    <source>
        <dbReference type="Proteomes" id="UP000789759"/>
    </source>
</evidence>
<protein>
    <submittedName>
        <fullName evidence="1">3909_t:CDS:1</fullName>
    </submittedName>
</protein>
<accession>A0A9N9J8K8</accession>
<proteinExistence type="predicted"/>